<evidence type="ECO:0000256" key="1">
    <source>
        <dbReference type="SAM" id="MobiDB-lite"/>
    </source>
</evidence>
<feature type="domain" description="FAR1" evidence="2">
    <location>
        <begin position="20"/>
        <end position="106"/>
    </location>
</feature>
<dbReference type="InterPro" id="IPR004330">
    <property type="entry name" value="FAR1_DNA_bnd_dom"/>
</dbReference>
<evidence type="ECO:0000313" key="4">
    <source>
        <dbReference type="Proteomes" id="UP001180020"/>
    </source>
</evidence>
<sequence>MNPLEPVQGMEFDSEDAARQYYNAYARCYGFRVRVSKCRRSLRDGSVICRKFMCSRGGFYEHKEEKLPSKRHQSDLRVGCRARLVIKRQSPDKWVVTKFEKKHNHDADVPRKVDMKPCVGVRGAAGDIIRKVEHSIDDMTHIVPKIEAAAPVVSPDLELYEGMEFESEEATRSFYYAYAKCAGFTVRISKCRRARDGSIICRRFVCSKEGYYVRKYGRTKRSRALTRVGCMARLIVKKLDSGVWVVQNFEKEHNHPPFVEGRELSFQPPVHVGTGRRGRPPNSAKALANKSPPLQIKDPENSMTWRFNKLHHEAIKFAEEGSSTVDVFNVAMCALREAAETVVAVKKSLVSGVKANSDGQQDSDEVIHAASENLQLVDVAQEANIMLPVSSQKHLLPSTPAAQGNGSVGGLGRKKKIQAGEEVSFFCCCSIERSASEGSLAEITLKMNRWNIIPSNGDLSEAQRATIQAVADAVARDGNKRHRNTLQPSDLSPQSPGPSKPSTGPNPLVHAAAIAAGARIASPEVAASLIRAVQSRTAVHIKTSSPRTLMTGGGAPDPSNLHHIQTDNQSSPMRTGDGVTVAAPTSEQEAVTGFCDAVMNQSSSITDSVPNQTMMGDETIEGEPFGDVGHTDLMDVMSSDMGS</sequence>
<dbReference type="PANTHER" id="PTHR46328:SF42">
    <property type="entry name" value="PROTEIN FAR1-RELATED SEQUENCE 5-LIKE ISOFORM X1"/>
    <property type="match status" value="1"/>
</dbReference>
<feature type="region of interest" description="Disordered" evidence="1">
    <location>
        <begin position="272"/>
        <end position="293"/>
    </location>
</feature>
<feature type="compositionally biased region" description="Polar residues" evidence="1">
    <location>
        <begin position="485"/>
        <end position="494"/>
    </location>
</feature>
<dbReference type="EMBL" id="JAUJYO010000013">
    <property type="protein sequence ID" value="KAK1301148.1"/>
    <property type="molecule type" value="Genomic_DNA"/>
</dbReference>
<evidence type="ECO:0000313" key="3">
    <source>
        <dbReference type="EMBL" id="KAK1301148.1"/>
    </source>
</evidence>
<name>A0AAV9DLD7_ACOCL</name>
<feature type="region of interest" description="Disordered" evidence="1">
    <location>
        <begin position="472"/>
        <end position="508"/>
    </location>
</feature>
<dbReference type="PANTHER" id="PTHR46328">
    <property type="entry name" value="FAR-RED IMPAIRED RESPONSIVE (FAR1) FAMILY PROTEIN-RELATED"/>
    <property type="match status" value="1"/>
</dbReference>
<evidence type="ECO:0000259" key="2">
    <source>
        <dbReference type="Pfam" id="PF03101"/>
    </source>
</evidence>
<gene>
    <name evidence="3" type="primary">FRS7</name>
    <name evidence="3" type="ORF">QJS10_CPB13g00222</name>
</gene>
<dbReference type="Proteomes" id="UP001180020">
    <property type="component" value="Unassembled WGS sequence"/>
</dbReference>
<proteinExistence type="predicted"/>
<keyword evidence="4" id="KW-1185">Reference proteome</keyword>
<organism evidence="3 4">
    <name type="scientific">Acorus calamus</name>
    <name type="common">Sweet flag</name>
    <dbReference type="NCBI Taxonomy" id="4465"/>
    <lineage>
        <taxon>Eukaryota</taxon>
        <taxon>Viridiplantae</taxon>
        <taxon>Streptophyta</taxon>
        <taxon>Embryophyta</taxon>
        <taxon>Tracheophyta</taxon>
        <taxon>Spermatophyta</taxon>
        <taxon>Magnoliopsida</taxon>
        <taxon>Liliopsida</taxon>
        <taxon>Acoraceae</taxon>
        <taxon>Acorus</taxon>
    </lineage>
</organism>
<feature type="domain" description="FAR1" evidence="2">
    <location>
        <begin position="173"/>
        <end position="256"/>
    </location>
</feature>
<comment type="caution">
    <text evidence="3">The sequence shown here is derived from an EMBL/GenBank/DDBJ whole genome shotgun (WGS) entry which is preliminary data.</text>
</comment>
<protein>
    <submittedName>
        <fullName evidence="3">Protein FAR1-RELATED SEQUENCE 7</fullName>
    </submittedName>
</protein>
<accession>A0AAV9DLD7</accession>
<reference evidence="3" key="2">
    <citation type="submission" date="2023-06" db="EMBL/GenBank/DDBJ databases">
        <authorList>
            <person name="Ma L."/>
            <person name="Liu K.-W."/>
            <person name="Li Z."/>
            <person name="Hsiao Y.-Y."/>
            <person name="Qi Y."/>
            <person name="Fu T."/>
            <person name="Tang G."/>
            <person name="Zhang D."/>
            <person name="Sun W.-H."/>
            <person name="Liu D.-K."/>
            <person name="Li Y."/>
            <person name="Chen G.-Z."/>
            <person name="Liu X.-D."/>
            <person name="Liao X.-Y."/>
            <person name="Jiang Y.-T."/>
            <person name="Yu X."/>
            <person name="Hao Y."/>
            <person name="Huang J."/>
            <person name="Zhao X.-W."/>
            <person name="Ke S."/>
            <person name="Chen Y.-Y."/>
            <person name="Wu W.-L."/>
            <person name="Hsu J.-L."/>
            <person name="Lin Y.-F."/>
            <person name="Huang M.-D."/>
            <person name="Li C.-Y."/>
            <person name="Huang L."/>
            <person name="Wang Z.-W."/>
            <person name="Zhao X."/>
            <person name="Zhong W.-Y."/>
            <person name="Peng D.-H."/>
            <person name="Ahmad S."/>
            <person name="Lan S."/>
            <person name="Zhang J.-S."/>
            <person name="Tsai W.-C."/>
            <person name="Van De Peer Y."/>
            <person name="Liu Z.-J."/>
        </authorList>
    </citation>
    <scope>NUCLEOTIDE SEQUENCE</scope>
    <source>
        <strain evidence="3">CP</strain>
        <tissue evidence="3">Leaves</tissue>
    </source>
</reference>
<dbReference type="Pfam" id="PF03101">
    <property type="entry name" value="FAR1"/>
    <property type="match status" value="2"/>
</dbReference>
<dbReference type="AlphaFoldDB" id="A0AAV9DLD7"/>
<reference evidence="3" key="1">
    <citation type="journal article" date="2023" name="Nat. Commun.">
        <title>Diploid and tetraploid genomes of Acorus and the evolution of monocots.</title>
        <authorList>
            <person name="Ma L."/>
            <person name="Liu K.W."/>
            <person name="Li Z."/>
            <person name="Hsiao Y.Y."/>
            <person name="Qi Y."/>
            <person name="Fu T."/>
            <person name="Tang G.D."/>
            <person name="Zhang D."/>
            <person name="Sun W.H."/>
            <person name="Liu D.K."/>
            <person name="Li Y."/>
            <person name="Chen G.Z."/>
            <person name="Liu X.D."/>
            <person name="Liao X.Y."/>
            <person name="Jiang Y.T."/>
            <person name="Yu X."/>
            <person name="Hao Y."/>
            <person name="Huang J."/>
            <person name="Zhao X.W."/>
            <person name="Ke S."/>
            <person name="Chen Y.Y."/>
            <person name="Wu W.L."/>
            <person name="Hsu J.L."/>
            <person name="Lin Y.F."/>
            <person name="Huang M.D."/>
            <person name="Li C.Y."/>
            <person name="Huang L."/>
            <person name="Wang Z.W."/>
            <person name="Zhao X."/>
            <person name="Zhong W.Y."/>
            <person name="Peng D.H."/>
            <person name="Ahmad S."/>
            <person name="Lan S."/>
            <person name="Zhang J.S."/>
            <person name="Tsai W.C."/>
            <person name="Van de Peer Y."/>
            <person name="Liu Z.J."/>
        </authorList>
    </citation>
    <scope>NUCLEOTIDE SEQUENCE</scope>
    <source>
        <strain evidence="3">CP</strain>
    </source>
</reference>